<accession>A0A1E5UUC1</accession>
<evidence type="ECO:0000256" key="1">
    <source>
        <dbReference type="SAM" id="MobiDB-lite"/>
    </source>
</evidence>
<keyword evidence="3" id="KW-1185">Reference proteome</keyword>
<sequence>GEVVFHGEAGVRGGGGPGRAVAAVDRPEACAGEGRGGGGGRRLGAVAAGAAGGAHPGHQRDVHHGPARRQVRPLLDPPRVGIVWRAHVYAAVARLRAQV</sequence>
<name>A0A1E5UUC1_9POAL</name>
<evidence type="ECO:0000313" key="2">
    <source>
        <dbReference type="EMBL" id="OEL16441.1"/>
    </source>
</evidence>
<evidence type="ECO:0000313" key="3">
    <source>
        <dbReference type="Proteomes" id="UP000095767"/>
    </source>
</evidence>
<dbReference type="Proteomes" id="UP000095767">
    <property type="component" value="Unassembled WGS sequence"/>
</dbReference>
<feature type="region of interest" description="Disordered" evidence="1">
    <location>
        <begin position="1"/>
        <end position="20"/>
    </location>
</feature>
<feature type="non-terminal residue" evidence="2">
    <location>
        <position position="99"/>
    </location>
</feature>
<proteinExistence type="predicted"/>
<protein>
    <submittedName>
        <fullName evidence="2">Uncharacterized protein</fullName>
    </submittedName>
</protein>
<feature type="non-terminal residue" evidence="2">
    <location>
        <position position="1"/>
    </location>
</feature>
<comment type="caution">
    <text evidence="2">The sequence shown here is derived from an EMBL/GenBank/DDBJ whole genome shotgun (WGS) entry which is preliminary data.</text>
</comment>
<reference evidence="2 3" key="1">
    <citation type="submission" date="2016-09" db="EMBL/GenBank/DDBJ databases">
        <title>The draft genome of Dichanthelium oligosanthes: A C3 panicoid grass species.</title>
        <authorList>
            <person name="Studer A.J."/>
            <person name="Schnable J.C."/>
            <person name="Brutnell T.P."/>
        </authorList>
    </citation>
    <scope>NUCLEOTIDE SEQUENCE [LARGE SCALE GENOMIC DNA]</scope>
    <source>
        <strain evidence="3">cv. Kellogg 1175</strain>
        <tissue evidence="2">Leaf</tissue>
    </source>
</reference>
<feature type="region of interest" description="Disordered" evidence="1">
    <location>
        <begin position="49"/>
        <end position="72"/>
    </location>
</feature>
<dbReference type="AlphaFoldDB" id="A0A1E5UUC1"/>
<dbReference type="EMBL" id="LWDX02063064">
    <property type="protein sequence ID" value="OEL16441.1"/>
    <property type="molecule type" value="Genomic_DNA"/>
</dbReference>
<organism evidence="2 3">
    <name type="scientific">Dichanthelium oligosanthes</name>
    <dbReference type="NCBI Taxonomy" id="888268"/>
    <lineage>
        <taxon>Eukaryota</taxon>
        <taxon>Viridiplantae</taxon>
        <taxon>Streptophyta</taxon>
        <taxon>Embryophyta</taxon>
        <taxon>Tracheophyta</taxon>
        <taxon>Spermatophyta</taxon>
        <taxon>Magnoliopsida</taxon>
        <taxon>Liliopsida</taxon>
        <taxon>Poales</taxon>
        <taxon>Poaceae</taxon>
        <taxon>PACMAD clade</taxon>
        <taxon>Panicoideae</taxon>
        <taxon>Panicodae</taxon>
        <taxon>Paniceae</taxon>
        <taxon>Dichantheliinae</taxon>
        <taxon>Dichanthelium</taxon>
    </lineage>
</organism>
<gene>
    <name evidence="2" type="ORF">BAE44_0022538</name>
</gene>